<accession>A0A1Q5UC96</accession>
<proteinExistence type="predicted"/>
<sequence>MQYGVHQQTGRQLQHWIETPATPGDGCPVRPCALKFRNLGDWQPVTLPCKFHPRLIQSRDLDRIPPYTQTAEIPLKFREEAEKAGTRKFNDNEVKKVIAAKRAPGADPTICYTNCVECCVLPGGIFIDSMFRNNMGGFFVSEVLKAVYEEYFVLESLKTVLVVDSTVETKEFVKNQLYPMKGLRWPDGGVQRSWVNGKPEFEALLGTKVGRVVARLVLGAFERGSKRIYNIVTWGNAGRVQMRFDIQHVPKRAR</sequence>
<evidence type="ECO:0000313" key="1">
    <source>
        <dbReference type="EMBL" id="OKP10081.1"/>
    </source>
</evidence>
<dbReference type="Proteomes" id="UP000186955">
    <property type="component" value="Unassembled WGS sequence"/>
</dbReference>
<protein>
    <submittedName>
        <fullName evidence="1">Uncharacterized protein</fullName>
    </submittedName>
</protein>
<comment type="caution">
    <text evidence="1">The sequence shown here is derived from an EMBL/GenBank/DDBJ whole genome shotgun (WGS) entry which is preliminary data.</text>
</comment>
<dbReference type="OrthoDB" id="4289218at2759"/>
<reference evidence="1 2" key="1">
    <citation type="submission" date="2016-10" db="EMBL/GenBank/DDBJ databases">
        <title>Genome sequence of the ascomycete fungus Penicillium subrubescens.</title>
        <authorList>
            <person name="De Vries R.P."/>
            <person name="Peng M."/>
            <person name="Dilokpimol A."/>
            <person name="Hilden K."/>
            <person name="Makela M.R."/>
            <person name="Grigoriev I."/>
            <person name="Riley R."/>
            <person name="Granchi Z."/>
        </authorList>
    </citation>
    <scope>NUCLEOTIDE SEQUENCE [LARGE SCALE GENOMIC DNA]</scope>
    <source>
        <strain evidence="1 2">CBS 132785</strain>
    </source>
</reference>
<dbReference type="EMBL" id="MNBE01000398">
    <property type="protein sequence ID" value="OKP10081.1"/>
    <property type="molecule type" value="Genomic_DNA"/>
</dbReference>
<evidence type="ECO:0000313" key="2">
    <source>
        <dbReference type="Proteomes" id="UP000186955"/>
    </source>
</evidence>
<name>A0A1Q5UC96_9EURO</name>
<gene>
    <name evidence="1" type="ORF">PENSUB_4546</name>
</gene>
<organism evidence="1 2">
    <name type="scientific">Penicillium subrubescens</name>
    <dbReference type="NCBI Taxonomy" id="1316194"/>
    <lineage>
        <taxon>Eukaryota</taxon>
        <taxon>Fungi</taxon>
        <taxon>Dikarya</taxon>
        <taxon>Ascomycota</taxon>
        <taxon>Pezizomycotina</taxon>
        <taxon>Eurotiomycetes</taxon>
        <taxon>Eurotiomycetidae</taxon>
        <taxon>Eurotiales</taxon>
        <taxon>Aspergillaceae</taxon>
        <taxon>Penicillium</taxon>
    </lineage>
</organism>
<keyword evidence="2" id="KW-1185">Reference proteome</keyword>
<dbReference type="AlphaFoldDB" id="A0A1Q5UC96"/>